<dbReference type="InterPro" id="IPR008919">
    <property type="entry name" value="Retrov_capsid_N"/>
</dbReference>
<evidence type="ECO:0000259" key="9">
    <source>
        <dbReference type="PROSITE" id="PS50876"/>
    </source>
</evidence>
<dbReference type="Gene3D" id="3.30.420.10">
    <property type="entry name" value="Ribonuclease H-like superfamily/Ribonuclease H"/>
    <property type="match status" value="1"/>
</dbReference>
<dbReference type="GO" id="GO:0016032">
    <property type="term" value="P:viral process"/>
    <property type="evidence" value="ECO:0007669"/>
    <property type="project" value="InterPro"/>
</dbReference>
<dbReference type="GO" id="GO:0016787">
    <property type="term" value="F:hydrolase activity"/>
    <property type="evidence" value="ECO:0007669"/>
    <property type="project" value="UniProtKB-KW"/>
</dbReference>
<evidence type="ECO:0000256" key="6">
    <source>
        <dbReference type="ARBA" id="ARBA00022801"/>
    </source>
</evidence>
<feature type="domain" description="Integrase-type" evidence="9">
    <location>
        <begin position="211"/>
        <end position="252"/>
    </location>
</feature>
<dbReference type="PROSITE" id="PS50876">
    <property type="entry name" value="ZF_INTEGRASE"/>
    <property type="match status" value="1"/>
</dbReference>
<proteinExistence type="predicted"/>
<reference evidence="10" key="2">
    <citation type="submission" date="2025-08" db="UniProtKB">
        <authorList>
            <consortium name="Ensembl"/>
        </authorList>
    </citation>
    <scope>IDENTIFICATION</scope>
</reference>
<keyword evidence="8" id="KW-0862">Zinc</keyword>
<evidence type="ECO:0000256" key="3">
    <source>
        <dbReference type="ARBA" id="ARBA00022722"/>
    </source>
</evidence>
<dbReference type="GO" id="GO:0008270">
    <property type="term" value="F:zinc ion binding"/>
    <property type="evidence" value="ECO:0007669"/>
    <property type="project" value="UniProtKB-KW"/>
</dbReference>
<dbReference type="Ensembl" id="ENSCMMT00000027123.1">
    <property type="protein sequence ID" value="ENSCMMP00000024800.1"/>
    <property type="gene ID" value="ENSCMMG00000015346.1"/>
</dbReference>
<evidence type="ECO:0000256" key="8">
    <source>
        <dbReference type="PROSITE-ProRule" id="PRU00450"/>
    </source>
</evidence>
<dbReference type="AlphaFoldDB" id="A0A8C3CSG1"/>
<dbReference type="GO" id="GO:0003964">
    <property type="term" value="F:RNA-directed DNA polymerase activity"/>
    <property type="evidence" value="ECO:0007669"/>
    <property type="project" value="UniProtKB-KW"/>
</dbReference>
<protein>
    <recommendedName>
        <fullName evidence="9">Integrase-type domain-containing protein</fullName>
    </recommendedName>
</protein>
<sequence length="348" mass="38510">MTTWRLVTETLRSWQAEKTVQNASAQAITAAEPRSEPARSPEWCKLIDLGDDKEKGSGPPLLSPSPLTPWAPALPTPNSFQWDLIRELRKAVTTCGLRAPFTQSLLEYVMTGQLLVPYDSRADFNAKTKITLGAKMGRGAKRQPCDPLRGAGIPQLMGTEPFLDPRLQARLNDAILRQSVSLALQAMLKLPQVGKAEPSFTSITQHVTVPEVLEQARLSHAFFHQSAKVLTKQFTVSITDAKLIVQTCPDCQQHVSTPSLMVNHRGLRSLQLWQTDVTHIPEFGCLKYVIIITSHHVQAHCHVAFSGLGIPKEIKTDSGPVYGSLNLLSLCISPSPQLLILFRFRSKR</sequence>
<reference evidence="10" key="1">
    <citation type="submission" date="2018-09" db="EMBL/GenBank/DDBJ databases">
        <title>Common duck and Muscovy duck high density SNP chip.</title>
        <authorList>
            <person name="Vignal A."/>
            <person name="Thebault N."/>
            <person name="Warren W.C."/>
        </authorList>
    </citation>
    <scope>NUCLEOTIDE SEQUENCE [LARGE SCALE GENOMIC DNA]</scope>
</reference>
<evidence type="ECO:0000256" key="1">
    <source>
        <dbReference type="ARBA" id="ARBA00022679"/>
    </source>
</evidence>
<dbReference type="SUPFAM" id="SSF53098">
    <property type="entry name" value="Ribonuclease H-like"/>
    <property type="match status" value="1"/>
</dbReference>
<dbReference type="Proteomes" id="UP000694556">
    <property type="component" value="Chromosome 1"/>
</dbReference>
<dbReference type="SUPFAM" id="SSF47943">
    <property type="entry name" value="Retrovirus capsid protein, N-terminal core domain"/>
    <property type="match status" value="1"/>
</dbReference>
<name>A0A8C3CSG1_CAIMO</name>
<keyword evidence="3" id="KW-0540">Nuclease</keyword>
<dbReference type="InterPro" id="IPR012337">
    <property type="entry name" value="RNaseH-like_sf"/>
</dbReference>
<keyword evidence="4" id="KW-0479">Metal-binding</keyword>
<dbReference type="Gene3D" id="1.10.10.200">
    <property type="match status" value="1"/>
</dbReference>
<dbReference type="PANTHER" id="PTHR41694">
    <property type="entry name" value="ENDOGENOUS RETROVIRUS GROUP K MEMBER POL PROTEIN"/>
    <property type="match status" value="1"/>
</dbReference>
<evidence type="ECO:0000256" key="2">
    <source>
        <dbReference type="ARBA" id="ARBA00022695"/>
    </source>
</evidence>
<dbReference type="Gene3D" id="1.10.375.10">
    <property type="entry name" value="Human Immunodeficiency Virus Type 1 Capsid Protein"/>
    <property type="match status" value="1"/>
</dbReference>
<dbReference type="Pfam" id="PF02022">
    <property type="entry name" value="Integrase_Zn"/>
    <property type="match status" value="1"/>
</dbReference>
<keyword evidence="7" id="KW-0695">RNA-directed DNA polymerase</keyword>
<evidence type="ECO:0000313" key="11">
    <source>
        <dbReference type="Proteomes" id="UP000694556"/>
    </source>
</evidence>
<dbReference type="SUPFAM" id="SSF46919">
    <property type="entry name" value="N-terminal Zn binding domain of HIV integrase"/>
    <property type="match status" value="1"/>
</dbReference>
<keyword evidence="2" id="KW-0548">Nucleotidyltransferase</keyword>
<accession>A0A8C3CSG1</accession>
<dbReference type="GO" id="GO:0035613">
    <property type="term" value="F:RNA stem-loop binding"/>
    <property type="evidence" value="ECO:0007669"/>
    <property type="project" value="TreeGrafter"/>
</dbReference>
<reference evidence="10" key="3">
    <citation type="submission" date="2025-09" db="UniProtKB">
        <authorList>
            <consortium name="Ensembl"/>
        </authorList>
    </citation>
    <scope>IDENTIFICATION</scope>
</reference>
<dbReference type="PANTHER" id="PTHR41694:SF3">
    <property type="entry name" value="RNA-DIRECTED DNA POLYMERASE-RELATED"/>
    <property type="match status" value="1"/>
</dbReference>
<dbReference type="GO" id="GO:0004519">
    <property type="term" value="F:endonuclease activity"/>
    <property type="evidence" value="ECO:0007669"/>
    <property type="project" value="UniProtKB-KW"/>
</dbReference>
<keyword evidence="11" id="KW-1185">Reference proteome</keyword>
<dbReference type="Pfam" id="PF00607">
    <property type="entry name" value="Gag_p24"/>
    <property type="match status" value="1"/>
</dbReference>
<evidence type="ECO:0000313" key="10">
    <source>
        <dbReference type="Ensembl" id="ENSCMMP00000024800.1"/>
    </source>
</evidence>
<evidence type="ECO:0000256" key="5">
    <source>
        <dbReference type="ARBA" id="ARBA00022759"/>
    </source>
</evidence>
<organism evidence="10 11">
    <name type="scientific">Cairina moschata</name>
    <name type="common">Muscovy duck</name>
    <dbReference type="NCBI Taxonomy" id="8855"/>
    <lineage>
        <taxon>Eukaryota</taxon>
        <taxon>Metazoa</taxon>
        <taxon>Chordata</taxon>
        <taxon>Craniata</taxon>
        <taxon>Vertebrata</taxon>
        <taxon>Euteleostomi</taxon>
        <taxon>Archelosauria</taxon>
        <taxon>Archosauria</taxon>
        <taxon>Dinosauria</taxon>
        <taxon>Saurischia</taxon>
        <taxon>Theropoda</taxon>
        <taxon>Coelurosauria</taxon>
        <taxon>Aves</taxon>
        <taxon>Neognathae</taxon>
        <taxon>Galloanserae</taxon>
        <taxon>Anseriformes</taxon>
        <taxon>Anatidae</taxon>
        <taxon>Anatinae</taxon>
        <taxon>Cairina</taxon>
    </lineage>
</organism>
<dbReference type="InterPro" id="IPR036397">
    <property type="entry name" value="RNaseH_sf"/>
</dbReference>
<keyword evidence="6" id="KW-0378">Hydrolase</keyword>
<keyword evidence="8" id="KW-0863">Zinc-finger</keyword>
<dbReference type="InterPro" id="IPR003308">
    <property type="entry name" value="Integrase_Zn-bd_dom_N"/>
</dbReference>
<evidence type="ECO:0000256" key="7">
    <source>
        <dbReference type="ARBA" id="ARBA00022918"/>
    </source>
</evidence>
<keyword evidence="1" id="KW-0808">Transferase</keyword>
<evidence type="ECO:0000256" key="4">
    <source>
        <dbReference type="ARBA" id="ARBA00022723"/>
    </source>
</evidence>
<dbReference type="InterPro" id="IPR017856">
    <property type="entry name" value="Integrase-like_N"/>
</dbReference>
<keyword evidence="5" id="KW-0255">Endonuclease</keyword>